<proteinExistence type="predicted"/>
<feature type="domain" description="CHASE" evidence="14">
    <location>
        <begin position="196"/>
        <end position="301"/>
    </location>
</feature>
<comment type="caution">
    <text evidence="15">The sequence shown here is derived from an EMBL/GenBank/DDBJ whole genome shotgun (WGS) entry which is preliminary data.</text>
</comment>
<keyword evidence="9 12" id="KW-0472">Membrane</keyword>
<dbReference type="PROSITE" id="PS50839">
    <property type="entry name" value="CHASE"/>
    <property type="match status" value="1"/>
</dbReference>
<keyword evidence="16" id="KW-1185">Reference proteome</keyword>
<feature type="compositionally biased region" description="Pro residues" evidence="11">
    <location>
        <begin position="1056"/>
        <end position="1065"/>
    </location>
</feature>
<dbReference type="EMBL" id="BDRX01000009">
    <property type="protein sequence ID" value="GBF89307.1"/>
    <property type="molecule type" value="Genomic_DNA"/>
</dbReference>
<dbReference type="GO" id="GO:0005524">
    <property type="term" value="F:ATP binding"/>
    <property type="evidence" value="ECO:0007669"/>
    <property type="project" value="UniProtKB-UniRule"/>
</dbReference>
<evidence type="ECO:0000256" key="10">
    <source>
        <dbReference type="PROSITE-ProRule" id="PRU10141"/>
    </source>
</evidence>
<evidence type="ECO:0000256" key="9">
    <source>
        <dbReference type="ARBA" id="ARBA00023136"/>
    </source>
</evidence>
<evidence type="ECO:0000256" key="7">
    <source>
        <dbReference type="ARBA" id="ARBA00022840"/>
    </source>
</evidence>
<dbReference type="OrthoDB" id="540454at2759"/>
<feature type="region of interest" description="Disordered" evidence="11">
    <location>
        <begin position="15"/>
        <end position="42"/>
    </location>
</feature>
<evidence type="ECO:0008006" key="17">
    <source>
        <dbReference type="Google" id="ProtNLM"/>
    </source>
</evidence>
<evidence type="ECO:0000256" key="5">
    <source>
        <dbReference type="ARBA" id="ARBA00022741"/>
    </source>
</evidence>
<feature type="compositionally biased region" description="Polar residues" evidence="11">
    <location>
        <begin position="1007"/>
        <end position="1018"/>
    </location>
</feature>
<keyword evidence="4 12" id="KW-0812">Transmembrane</keyword>
<evidence type="ECO:0000313" key="16">
    <source>
        <dbReference type="Proteomes" id="UP000247498"/>
    </source>
</evidence>
<keyword evidence="5 10" id="KW-0547">Nucleotide-binding</keyword>
<dbReference type="InterPro" id="IPR008271">
    <property type="entry name" value="Ser/Thr_kinase_AS"/>
</dbReference>
<keyword evidence="8 12" id="KW-1133">Transmembrane helix</keyword>
<dbReference type="InterPro" id="IPR042240">
    <property type="entry name" value="CHASE_sf"/>
</dbReference>
<dbReference type="SMART" id="SM01079">
    <property type="entry name" value="CHASE"/>
    <property type="match status" value="1"/>
</dbReference>
<dbReference type="AlphaFoldDB" id="A0A2V0NWJ1"/>
<dbReference type="InterPro" id="IPR017441">
    <property type="entry name" value="Protein_kinase_ATP_BS"/>
</dbReference>
<dbReference type="InParanoid" id="A0A2V0NWJ1"/>
<evidence type="ECO:0000256" key="8">
    <source>
        <dbReference type="ARBA" id="ARBA00022989"/>
    </source>
</evidence>
<dbReference type="Gene3D" id="1.10.510.10">
    <property type="entry name" value="Transferase(Phosphotransferase) domain 1"/>
    <property type="match status" value="1"/>
</dbReference>
<dbReference type="STRING" id="307507.A0A2V0NWJ1"/>
<organism evidence="15 16">
    <name type="scientific">Raphidocelis subcapitata</name>
    <dbReference type="NCBI Taxonomy" id="307507"/>
    <lineage>
        <taxon>Eukaryota</taxon>
        <taxon>Viridiplantae</taxon>
        <taxon>Chlorophyta</taxon>
        <taxon>core chlorophytes</taxon>
        <taxon>Chlorophyceae</taxon>
        <taxon>CS clade</taxon>
        <taxon>Sphaeropleales</taxon>
        <taxon>Selenastraceae</taxon>
        <taxon>Raphidocelis</taxon>
    </lineage>
</organism>
<evidence type="ECO:0000256" key="3">
    <source>
        <dbReference type="ARBA" id="ARBA00022679"/>
    </source>
</evidence>
<evidence type="ECO:0000256" key="11">
    <source>
        <dbReference type="SAM" id="MobiDB-lite"/>
    </source>
</evidence>
<dbReference type="SMART" id="SM00220">
    <property type="entry name" value="S_TKc"/>
    <property type="match status" value="1"/>
</dbReference>
<dbReference type="InterPro" id="IPR011009">
    <property type="entry name" value="Kinase-like_dom_sf"/>
</dbReference>
<evidence type="ECO:0000256" key="6">
    <source>
        <dbReference type="ARBA" id="ARBA00022777"/>
    </source>
</evidence>
<reference evidence="15 16" key="1">
    <citation type="journal article" date="2018" name="Sci. Rep.">
        <title>Raphidocelis subcapitata (=Pseudokirchneriella subcapitata) provides an insight into genome evolution and environmental adaptations in the Sphaeropleales.</title>
        <authorList>
            <person name="Suzuki S."/>
            <person name="Yamaguchi H."/>
            <person name="Nakajima N."/>
            <person name="Kawachi M."/>
        </authorList>
    </citation>
    <scope>NUCLEOTIDE SEQUENCE [LARGE SCALE GENOMIC DNA]</scope>
    <source>
        <strain evidence="15 16">NIES-35</strain>
    </source>
</reference>
<evidence type="ECO:0000313" key="15">
    <source>
        <dbReference type="EMBL" id="GBF89307.1"/>
    </source>
</evidence>
<protein>
    <recommendedName>
        <fullName evidence="17">Protein kinase domain-containing protein</fullName>
    </recommendedName>
</protein>
<dbReference type="Gene3D" id="3.30.450.350">
    <property type="entry name" value="CHASE domain"/>
    <property type="match status" value="1"/>
</dbReference>
<keyword evidence="6" id="KW-0418">Kinase</keyword>
<dbReference type="PROSITE" id="PS00107">
    <property type="entry name" value="PROTEIN_KINASE_ATP"/>
    <property type="match status" value="1"/>
</dbReference>
<dbReference type="Gene3D" id="3.30.200.20">
    <property type="entry name" value="Phosphorylase Kinase, domain 1"/>
    <property type="match status" value="1"/>
</dbReference>
<dbReference type="Proteomes" id="UP000247498">
    <property type="component" value="Unassembled WGS sequence"/>
</dbReference>
<feature type="region of interest" description="Disordered" evidence="11">
    <location>
        <begin position="1006"/>
        <end position="1082"/>
    </location>
</feature>
<accession>A0A2V0NWJ1</accession>
<dbReference type="Pfam" id="PF00069">
    <property type="entry name" value="Pkinase"/>
    <property type="match status" value="1"/>
</dbReference>
<feature type="transmembrane region" description="Helical" evidence="12">
    <location>
        <begin position="392"/>
        <end position="413"/>
    </location>
</feature>
<evidence type="ECO:0000256" key="1">
    <source>
        <dbReference type="ARBA" id="ARBA00004370"/>
    </source>
</evidence>
<dbReference type="PANTHER" id="PTHR44329:SF214">
    <property type="entry name" value="PROTEIN KINASE DOMAIN-CONTAINING PROTEIN"/>
    <property type="match status" value="1"/>
</dbReference>
<sequence>MASSWVTLPFVHNGAAEAEDEESPQSAGPLPGAEQRVAAERPGPGNEQWLVSVLQPGFSEQGSQRLWRPRLRGWWRTAKGVVPVLRARPSIILICLLATAALAAVSGLGVVLAADAEAQSRRLAAQGFVQETAAGFETTMLNYMAPLLALSVFVRDSPSVPHMAQSFDRVANELLAIARGNASHGGVRLRLAPGGVVRLAAPANESRGVLGLDLLKDPLRRAAALEGIRRRQMTVQGPIPMKEEGFVGLVMRLPIFIENVTNPEETFGASDRFHNCSVCYDPATKSRLWGFAGSVVNFEQIAGGSGIANAIGGWPGGGEDGAAGPGLLGRLERQGYNYVLSAPQPGGSPVVIAQTRDALRSPAAATIRTPTNEGWQLHIAPRGGWVPPWRDALLAMVLLISTAAGLLLLAVLVNRHQQAWLLAELRTRNDELTTEKLRANALLARQYNLIGCLMEQQGAGGTGGGAGGGGGKRVPWGPLDTPGTALERIEDVRRAIGAGAAAHSSEELQLTDMLGEGGFGKVYKGLWHGIVVAIKTMLLPASLSGAQKRERMAIMEAAISSAIQHPNIIQTYTYVIRPMASTHAPAEREGPAPKDAVLSDSPAAANSQRVLNYEVSLVLEYCELGSLRDALDGGAYRLANGTLNYAAILDTAADVARAMLHLHRQQIIHSDLKARNVLLKASKSGRGAVAKVADFGLALQIESHDTHVSAFQGTPSHMAPEAQMYGRMSKAADVYSYAILLWEVYTGGHAFSGTPTALLGYQVSVDNARPRFPPGTPPDFKRLVKACWAPNPADRPPFDQVLEAVVAMRQRVAGPTPRLSTYTLRYGPVPSPPGAPPAAVAAAAAGAGAVAIVTAAAPGAGASCGAEAGAEAAAAAPEAAAAGAAVTLSLGPAARPPDPAVTAPPVGLEVKGRWHVLGTPAEFSVAQEAPWRSICAAPADEEARRRQQQQQQQQTAGQQHAAPGRQWHQLPDQQRDQIAAAPDQQPDQRGQQHSALVAAPAAGDQLWPSQQQGSSSLWGAQGWTADGGGGGGVVGGGAFEGSLSLSIRPAAAAPWLPQPMPPPQTQQPQAQQPGGGSPRGPA</sequence>
<keyword evidence="7 10" id="KW-0067">ATP-binding</keyword>
<evidence type="ECO:0000259" key="13">
    <source>
        <dbReference type="PROSITE" id="PS50011"/>
    </source>
</evidence>
<evidence type="ECO:0000256" key="12">
    <source>
        <dbReference type="SAM" id="Phobius"/>
    </source>
</evidence>
<keyword evidence="3" id="KW-0808">Transferase</keyword>
<dbReference type="InterPro" id="IPR006189">
    <property type="entry name" value="CHASE_dom"/>
</dbReference>
<dbReference type="SUPFAM" id="SSF56112">
    <property type="entry name" value="Protein kinase-like (PK-like)"/>
    <property type="match status" value="1"/>
</dbReference>
<dbReference type="Pfam" id="PF03924">
    <property type="entry name" value="CHASE"/>
    <property type="match status" value="1"/>
</dbReference>
<feature type="region of interest" description="Disordered" evidence="11">
    <location>
        <begin position="939"/>
        <end position="970"/>
    </location>
</feature>
<dbReference type="PROSITE" id="PS50011">
    <property type="entry name" value="PROTEIN_KINASE_DOM"/>
    <property type="match status" value="1"/>
</dbReference>
<dbReference type="PANTHER" id="PTHR44329">
    <property type="entry name" value="SERINE/THREONINE-PROTEIN KINASE TNNI3K-RELATED"/>
    <property type="match status" value="1"/>
</dbReference>
<keyword evidence="2" id="KW-0723">Serine/threonine-protein kinase</keyword>
<feature type="compositionally biased region" description="Gly residues" evidence="11">
    <location>
        <begin position="1025"/>
        <end position="1039"/>
    </location>
</feature>
<feature type="binding site" evidence="10">
    <location>
        <position position="535"/>
    </location>
    <ligand>
        <name>ATP</name>
        <dbReference type="ChEBI" id="CHEBI:30616"/>
    </ligand>
</feature>
<dbReference type="PRINTS" id="PR00109">
    <property type="entry name" value="TYRKINASE"/>
</dbReference>
<evidence type="ECO:0000256" key="2">
    <source>
        <dbReference type="ARBA" id="ARBA00022527"/>
    </source>
</evidence>
<dbReference type="GO" id="GO:0016020">
    <property type="term" value="C:membrane"/>
    <property type="evidence" value="ECO:0007669"/>
    <property type="project" value="UniProtKB-SubCell"/>
</dbReference>
<evidence type="ECO:0000259" key="14">
    <source>
        <dbReference type="PROSITE" id="PS50839"/>
    </source>
</evidence>
<feature type="compositionally biased region" description="Low complexity" evidence="11">
    <location>
        <begin position="948"/>
        <end position="962"/>
    </location>
</feature>
<dbReference type="InterPro" id="IPR000719">
    <property type="entry name" value="Prot_kinase_dom"/>
</dbReference>
<dbReference type="PROSITE" id="PS00108">
    <property type="entry name" value="PROTEIN_KINASE_ST"/>
    <property type="match status" value="1"/>
</dbReference>
<gene>
    <name evidence="15" type="ORF">Rsub_02184</name>
</gene>
<dbReference type="InterPro" id="IPR001245">
    <property type="entry name" value="Ser-Thr/Tyr_kinase_cat_dom"/>
</dbReference>
<name>A0A2V0NWJ1_9CHLO</name>
<dbReference type="GO" id="GO:0007165">
    <property type="term" value="P:signal transduction"/>
    <property type="evidence" value="ECO:0007669"/>
    <property type="project" value="UniProtKB-ARBA"/>
</dbReference>
<comment type="subcellular location">
    <subcellularLocation>
        <location evidence="1">Membrane</location>
    </subcellularLocation>
</comment>
<dbReference type="InterPro" id="IPR051681">
    <property type="entry name" value="Ser/Thr_Kinases-Pseudokinases"/>
</dbReference>
<feature type="domain" description="Protein kinase" evidence="13">
    <location>
        <begin position="508"/>
        <end position="819"/>
    </location>
</feature>
<evidence type="ECO:0000256" key="4">
    <source>
        <dbReference type="ARBA" id="ARBA00022692"/>
    </source>
</evidence>
<dbReference type="GO" id="GO:0004674">
    <property type="term" value="F:protein serine/threonine kinase activity"/>
    <property type="evidence" value="ECO:0007669"/>
    <property type="project" value="UniProtKB-KW"/>
</dbReference>
<feature type="compositionally biased region" description="Gly residues" evidence="11">
    <location>
        <begin position="1073"/>
        <end position="1082"/>
    </location>
</feature>
<feature type="transmembrane region" description="Helical" evidence="12">
    <location>
        <begin position="91"/>
        <end position="114"/>
    </location>
</feature>